<dbReference type="InterPro" id="IPR013320">
    <property type="entry name" value="ConA-like_dom_sf"/>
</dbReference>
<dbReference type="InterPro" id="IPR017907">
    <property type="entry name" value="Znf_RING_CS"/>
</dbReference>
<dbReference type="InterPro" id="IPR003877">
    <property type="entry name" value="SPRY_dom"/>
</dbReference>
<proteinExistence type="predicted"/>
<keyword evidence="3 7" id="KW-0863">Zinc-finger</keyword>
<dbReference type="AlphaFoldDB" id="A0A8C5RAD2"/>
<evidence type="ECO:0000256" key="6">
    <source>
        <dbReference type="ARBA" id="ARBA00023054"/>
    </source>
</evidence>
<dbReference type="SMART" id="SM00589">
    <property type="entry name" value="PRY"/>
    <property type="match status" value="1"/>
</dbReference>
<dbReference type="InterPro" id="IPR006574">
    <property type="entry name" value="PRY"/>
</dbReference>
<dbReference type="GO" id="GO:0008270">
    <property type="term" value="F:zinc ion binding"/>
    <property type="evidence" value="ECO:0007669"/>
    <property type="project" value="UniProtKB-KW"/>
</dbReference>
<dbReference type="Gene3D" id="2.60.120.920">
    <property type="match status" value="1"/>
</dbReference>
<dbReference type="InterPro" id="IPR003879">
    <property type="entry name" value="Butyrophylin_SPRY"/>
</dbReference>
<dbReference type="Proteomes" id="UP000694569">
    <property type="component" value="Unplaced"/>
</dbReference>
<dbReference type="InterPro" id="IPR001841">
    <property type="entry name" value="Znf_RING"/>
</dbReference>
<dbReference type="GeneTree" id="ENSGT01150000286950"/>
<keyword evidence="6" id="KW-0175">Coiled coil</keyword>
<dbReference type="Ensembl" id="ENSLLET00000051025.1">
    <property type="protein sequence ID" value="ENSLLEP00000049109.1"/>
    <property type="gene ID" value="ENSLLEG00000030917.1"/>
</dbReference>
<dbReference type="SMART" id="SM00184">
    <property type="entry name" value="RING"/>
    <property type="match status" value="1"/>
</dbReference>
<name>A0A8C5RAD2_9ANUR</name>
<dbReference type="GO" id="GO:0045087">
    <property type="term" value="P:innate immune response"/>
    <property type="evidence" value="ECO:0007669"/>
    <property type="project" value="UniProtKB-KW"/>
</dbReference>
<dbReference type="Pfam" id="PF15227">
    <property type="entry name" value="zf-C3HC4_4"/>
    <property type="match status" value="1"/>
</dbReference>
<keyword evidence="1" id="KW-0399">Innate immunity</keyword>
<protein>
    <recommendedName>
        <fullName evidence="12">Tripartite motif-containing protein 16-like</fullName>
    </recommendedName>
</protein>
<reference evidence="10" key="2">
    <citation type="submission" date="2025-09" db="UniProtKB">
        <authorList>
            <consortium name="Ensembl"/>
        </authorList>
    </citation>
    <scope>IDENTIFICATION</scope>
</reference>
<dbReference type="SUPFAM" id="SSF49899">
    <property type="entry name" value="Concanavalin A-like lectins/glucanases"/>
    <property type="match status" value="1"/>
</dbReference>
<dbReference type="Pfam" id="PF13765">
    <property type="entry name" value="PRY"/>
    <property type="match status" value="1"/>
</dbReference>
<evidence type="ECO:0000256" key="1">
    <source>
        <dbReference type="ARBA" id="ARBA00022588"/>
    </source>
</evidence>
<dbReference type="OrthoDB" id="6105938at2759"/>
<dbReference type="SUPFAM" id="SSF57850">
    <property type="entry name" value="RING/U-box"/>
    <property type="match status" value="1"/>
</dbReference>
<organism evidence="10 11">
    <name type="scientific">Leptobrachium leishanense</name>
    <name type="common">Leishan spiny toad</name>
    <dbReference type="NCBI Taxonomy" id="445787"/>
    <lineage>
        <taxon>Eukaryota</taxon>
        <taxon>Metazoa</taxon>
        <taxon>Chordata</taxon>
        <taxon>Craniata</taxon>
        <taxon>Vertebrata</taxon>
        <taxon>Euteleostomi</taxon>
        <taxon>Amphibia</taxon>
        <taxon>Batrachia</taxon>
        <taxon>Anura</taxon>
        <taxon>Pelobatoidea</taxon>
        <taxon>Megophryidae</taxon>
        <taxon>Leptobrachium</taxon>
    </lineage>
</organism>
<evidence type="ECO:0000259" key="8">
    <source>
        <dbReference type="PROSITE" id="PS50089"/>
    </source>
</evidence>
<dbReference type="SMART" id="SM00449">
    <property type="entry name" value="SPRY"/>
    <property type="match status" value="1"/>
</dbReference>
<dbReference type="InterPro" id="IPR043136">
    <property type="entry name" value="B30.2/SPRY_sf"/>
</dbReference>
<evidence type="ECO:0000313" key="10">
    <source>
        <dbReference type="Ensembl" id="ENSLLEP00000049109.1"/>
    </source>
</evidence>
<dbReference type="PROSITE" id="PS50188">
    <property type="entry name" value="B302_SPRY"/>
    <property type="match status" value="1"/>
</dbReference>
<feature type="domain" description="B30.2/SPRY" evidence="9">
    <location>
        <begin position="262"/>
        <end position="456"/>
    </location>
</feature>
<evidence type="ECO:0000313" key="11">
    <source>
        <dbReference type="Proteomes" id="UP000694569"/>
    </source>
</evidence>
<reference evidence="10" key="1">
    <citation type="submission" date="2025-08" db="UniProtKB">
        <authorList>
            <consortium name="Ensembl"/>
        </authorList>
    </citation>
    <scope>IDENTIFICATION</scope>
</reference>
<evidence type="ECO:0000256" key="4">
    <source>
        <dbReference type="ARBA" id="ARBA00022833"/>
    </source>
</evidence>
<sequence length="472" mass="53791">MATAAGFCSEYLRCPVCLDLFREPVTIPCGHTFCMGCITQCWSLQGAPTSCPQCRCSFRPDPQPRLCKNSILSQMVEDFSNNRCYDDKLTTNTYPDMNTDLPIETEDQQSIPKGDTKRHHKGSGAAEFMNPCAPMQRQRQAVSQAFADMVRILQTSGFRLLQLLDQSESQALEQKGSQEMYSGTQETIQSAQVVPDGQEPIMSLELEISKEEEKVWAGLPVALSKFKESLLEMCSDHMGRMVQQVWSSRTNYLPPSLEPWRNPLMPLIPRVRADFIRYLRDISLDPDTAHHNLSLMQGNHRVLCKLQPQAYPEHPGRFDHYTQVLGRQPLGHGRHYWEVHLSGSRVSLGVSYRGISRKGHQSYCLAGRNSQSWCLEWSSTRCCAWHDGQRVLVAVGQQERLGVFLDWDAGSLSFHEVSDEMPLLHRFHASFIQPVYPIFFISWNSVVSIGDGHTNQRYAQNKHFYRQHSATF</sequence>
<keyword evidence="11" id="KW-1185">Reference proteome</keyword>
<dbReference type="InterPro" id="IPR051051">
    <property type="entry name" value="E3_ubiq-ligase_TRIM/RNF"/>
</dbReference>
<feature type="domain" description="RING-type" evidence="8">
    <location>
        <begin position="14"/>
        <end position="55"/>
    </location>
</feature>
<dbReference type="InterPro" id="IPR013083">
    <property type="entry name" value="Znf_RING/FYVE/PHD"/>
</dbReference>
<accession>A0A8C5RAD2</accession>
<dbReference type="Pfam" id="PF00622">
    <property type="entry name" value="SPRY"/>
    <property type="match status" value="1"/>
</dbReference>
<evidence type="ECO:0008006" key="12">
    <source>
        <dbReference type="Google" id="ProtNLM"/>
    </source>
</evidence>
<evidence type="ECO:0000256" key="5">
    <source>
        <dbReference type="ARBA" id="ARBA00022859"/>
    </source>
</evidence>
<keyword evidence="5" id="KW-0391">Immunity</keyword>
<dbReference type="PROSITE" id="PS50089">
    <property type="entry name" value="ZF_RING_2"/>
    <property type="match status" value="1"/>
</dbReference>
<keyword evidence="2" id="KW-0479">Metal-binding</keyword>
<keyword evidence="4" id="KW-0862">Zinc</keyword>
<evidence type="ECO:0000256" key="7">
    <source>
        <dbReference type="PROSITE-ProRule" id="PRU00175"/>
    </source>
</evidence>
<evidence type="ECO:0000259" key="9">
    <source>
        <dbReference type="PROSITE" id="PS50188"/>
    </source>
</evidence>
<evidence type="ECO:0000256" key="2">
    <source>
        <dbReference type="ARBA" id="ARBA00022723"/>
    </source>
</evidence>
<dbReference type="PANTHER" id="PTHR25465:SF56">
    <property type="entry name" value="TRIPARTITE MOTIF-CONTAINING PROTEIN 47 ISOFORM X1"/>
    <property type="match status" value="1"/>
</dbReference>
<dbReference type="PANTHER" id="PTHR25465">
    <property type="entry name" value="B-BOX DOMAIN CONTAINING"/>
    <property type="match status" value="1"/>
</dbReference>
<evidence type="ECO:0000256" key="3">
    <source>
        <dbReference type="ARBA" id="ARBA00022771"/>
    </source>
</evidence>
<dbReference type="PRINTS" id="PR01407">
    <property type="entry name" value="BUTYPHLNCDUF"/>
</dbReference>
<dbReference type="InterPro" id="IPR001870">
    <property type="entry name" value="B30.2/SPRY"/>
</dbReference>
<dbReference type="PROSITE" id="PS00518">
    <property type="entry name" value="ZF_RING_1"/>
    <property type="match status" value="1"/>
</dbReference>
<dbReference type="GO" id="GO:0005737">
    <property type="term" value="C:cytoplasm"/>
    <property type="evidence" value="ECO:0007669"/>
    <property type="project" value="UniProtKB-ARBA"/>
</dbReference>
<dbReference type="Gene3D" id="3.30.40.10">
    <property type="entry name" value="Zinc/RING finger domain, C3HC4 (zinc finger)"/>
    <property type="match status" value="1"/>
</dbReference>